<name>A0A660KMK0_9ROSI</name>
<evidence type="ECO:0000313" key="2">
    <source>
        <dbReference type="Proteomes" id="UP000327013"/>
    </source>
</evidence>
<evidence type="ECO:0000313" key="1">
    <source>
        <dbReference type="EMBL" id="KAE8036920.1"/>
    </source>
</evidence>
<dbReference type="AlphaFoldDB" id="A0A660KMK0"/>
<dbReference type="EMBL" id="CM017324">
    <property type="protein sequence ID" value="KAE8036920.1"/>
    <property type="molecule type" value="Genomic_DNA"/>
</dbReference>
<reference evidence="1 2" key="1">
    <citation type="submission" date="2019-06" db="EMBL/GenBank/DDBJ databases">
        <title>A chromosomal-level reference genome of Carpinus fangiana (Coryloideae, Betulaceae).</title>
        <authorList>
            <person name="Yang X."/>
            <person name="Wang Z."/>
            <person name="Zhang L."/>
            <person name="Hao G."/>
            <person name="Liu J."/>
            <person name="Yang Y."/>
        </authorList>
    </citation>
    <scope>NUCLEOTIDE SEQUENCE [LARGE SCALE GENOMIC DNA]</scope>
    <source>
        <strain evidence="1">Cfa_2016G</strain>
        <tissue evidence="1">Leaf</tissue>
    </source>
</reference>
<dbReference type="Proteomes" id="UP000327013">
    <property type="component" value="Chromosome 4"/>
</dbReference>
<proteinExistence type="predicted"/>
<gene>
    <name evidence="1" type="ORF">FH972_009552</name>
</gene>
<accession>A0A660KMK0</accession>
<keyword evidence="2" id="KW-1185">Reference proteome</keyword>
<sequence length="59" mass="6697">MGVNVERDMRNFCMEAVKQLSSCMRRDWATSQSSILGMQQAKANAPGAQAVIWGRYFLR</sequence>
<organism evidence="1 2">
    <name type="scientific">Carpinus fangiana</name>
    <dbReference type="NCBI Taxonomy" id="176857"/>
    <lineage>
        <taxon>Eukaryota</taxon>
        <taxon>Viridiplantae</taxon>
        <taxon>Streptophyta</taxon>
        <taxon>Embryophyta</taxon>
        <taxon>Tracheophyta</taxon>
        <taxon>Spermatophyta</taxon>
        <taxon>Magnoliopsida</taxon>
        <taxon>eudicotyledons</taxon>
        <taxon>Gunneridae</taxon>
        <taxon>Pentapetalae</taxon>
        <taxon>rosids</taxon>
        <taxon>fabids</taxon>
        <taxon>Fagales</taxon>
        <taxon>Betulaceae</taxon>
        <taxon>Carpinus</taxon>
    </lineage>
</organism>
<protein>
    <submittedName>
        <fullName evidence="1">Uncharacterized protein</fullName>
    </submittedName>
</protein>